<evidence type="ECO:0000256" key="1">
    <source>
        <dbReference type="ARBA" id="ARBA00010617"/>
    </source>
</evidence>
<dbReference type="AlphaFoldDB" id="A0A1N6HKW9"/>
<keyword evidence="4" id="KW-1185">Reference proteome</keyword>
<dbReference type="GO" id="GO:0020037">
    <property type="term" value="F:heme binding"/>
    <property type="evidence" value="ECO:0007669"/>
    <property type="project" value="InterPro"/>
</dbReference>
<accession>A0A1N6HKW9</accession>
<dbReference type="GO" id="GO:0004497">
    <property type="term" value="F:monooxygenase activity"/>
    <property type="evidence" value="ECO:0007669"/>
    <property type="project" value="UniProtKB-KW"/>
</dbReference>
<dbReference type="InterPro" id="IPR002397">
    <property type="entry name" value="Cyt_P450_B"/>
</dbReference>
<dbReference type="InterPro" id="IPR017972">
    <property type="entry name" value="Cyt_P450_CS"/>
</dbReference>
<evidence type="ECO:0000313" key="4">
    <source>
        <dbReference type="Proteomes" id="UP000185192"/>
    </source>
</evidence>
<dbReference type="Gene3D" id="1.10.630.10">
    <property type="entry name" value="Cytochrome P450"/>
    <property type="match status" value="1"/>
</dbReference>
<comment type="similarity">
    <text evidence="1 2">Belongs to the cytochrome P450 family.</text>
</comment>
<dbReference type="Proteomes" id="UP000185192">
    <property type="component" value="Unassembled WGS sequence"/>
</dbReference>
<dbReference type="InterPro" id="IPR001128">
    <property type="entry name" value="Cyt_P450"/>
</dbReference>
<dbReference type="InterPro" id="IPR036396">
    <property type="entry name" value="Cyt_P450_sf"/>
</dbReference>
<dbReference type="PANTHER" id="PTHR46696:SF1">
    <property type="entry name" value="CYTOCHROME P450 YJIB-RELATED"/>
    <property type="match status" value="1"/>
</dbReference>
<keyword evidence="2" id="KW-0503">Monooxygenase</keyword>
<name>A0A1N6HKW9_9SPHN</name>
<keyword evidence="2" id="KW-0479">Metal-binding</keyword>
<keyword evidence="2" id="KW-0349">Heme</keyword>
<dbReference type="OrthoDB" id="5522954at2"/>
<dbReference type="GO" id="GO:0005506">
    <property type="term" value="F:iron ion binding"/>
    <property type="evidence" value="ECO:0007669"/>
    <property type="project" value="InterPro"/>
</dbReference>
<dbReference type="Pfam" id="PF00067">
    <property type="entry name" value="p450"/>
    <property type="match status" value="1"/>
</dbReference>
<dbReference type="EMBL" id="FSQW01000002">
    <property type="protein sequence ID" value="SIO20393.1"/>
    <property type="molecule type" value="Genomic_DNA"/>
</dbReference>
<protein>
    <submittedName>
        <fullName evidence="3">Cytochrome P450</fullName>
    </submittedName>
</protein>
<dbReference type="PRINTS" id="PR00359">
    <property type="entry name" value="BP450"/>
</dbReference>
<gene>
    <name evidence="3" type="ORF">SAMN02745824_3338</name>
</gene>
<proteinExistence type="inferred from homology"/>
<reference evidence="4" key="1">
    <citation type="submission" date="2016-11" db="EMBL/GenBank/DDBJ databases">
        <authorList>
            <person name="Varghese N."/>
            <person name="Submissions S."/>
        </authorList>
    </citation>
    <scope>NUCLEOTIDE SEQUENCE [LARGE SCALE GENOMIC DNA]</scope>
    <source>
        <strain evidence="4">DSM 22363</strain>
    </source>
</reference>
<organism evidence="3 4">
    <name type="scientific">Parasphingorhabdus marina DSM 22363</name>
    <dbReference type="NCBI Taxonomy" id="1123272"/>
    <lineage>
        <taxon>Bacteria</taxon>
        <taxon>Pseudomonadati</taxon>
        <taxon>Pseudomonadota</taxon>
        <taxon>Alphaproteobacteria</taxon>
        <taxon>Sphingomonadales</taxon>
        <taxon>Sphingomonadaceae</taxon>
        <taxon>Parasphingorhabdus</taxon>
    </lineage>
</organism>
<keyword evidence="2" id="KW-0408">Iron</keyword>
<dbReference type="STRING" id="1123272.SAMN02745824_3338"/>
<dbReference type="RefSeq" id="WP_074206212.1">
    <property type="nucleotide sequence ID" value="NZ_FSQW01000002.1"/>
</dbReference>
<evidence type="ECO:0000256" key="2">
    <source>
        <dbReference type="RuleBase" id="RU000461"/>
    </source>
</evidence>
<dbReference type="PANTHER" id="PTHR46696">
    <property type="entry name" value="P450, PUTATIVE (EUROFUNG)-RELATED"/>
    <property type="match status" value="1"/>
</dbReference>
<sequence length="439" mass="49569">MPGTAQNQAACPKTLDDVDLFGAGAQEHWYAAYDILHREAPVLRIAGEGLTPDKDAFILTKHEDISRVVKDWDRFPPTLSLLVRQIEAAGKLPQEMPDLDAMIISICSLRPTPELWRAHRQELTDPWVGPGAKRHEKMITDHVNFLIDRWINKGEVDFVREFARPLPQRTMASVLGFPIEDIPQLEIWGNAQVMSYVHGCGHNNKLTADQTREKFRLLDGFSDYVRGKTREKRASPQDDMISFLTQVHYQALDRKLTDDEINGVVYAMVIGGLETTQYAIAEQAQLICDRPGLFRKLQADRGLIRSFIEEGMRLRSPTQGLSTRITSQDEVFQGVDVPAGSSLHLRWAAANIDPEEFEEPQELKLDRKAVTRHLAFSAGPRVCPGAGLSRLEQTIAWNRLLDRLENIEYAADNDFLHQPGIMLGTNRLNLKFTANGKQS</sequence>
<dbReference type="PROSITE" id="PS00086">
    <property type="entry name" value="CYTOCHROME_P450"/>
    <property type="match status" value="1"/>
</dbReference>
<keyword evidence="2" id="KW-0560">Oxidoreductase</keyword>
<dbReference type="SUPFAM" id="SSF48264">
    <property type="entry name" value="Cytochrome P450"/>
    <property type="match status" value="1"/>
</dbReference>
<evidence type="ECO:0000313" key="3">
    <source>
        <dbReference type="EMBL" id="SIO20393.1"/>
    </source>
</evidence>
<dbReference type="GO" id="GO:0016705">
    <property type="term" value="F:oxidoreductase activity, acting on paired donors, with incorporation or reduction of molecular oxygen"/>
    <property type="evidence" value="ECO:0007669"/>
    <property type="project" value="InterPro"/>
</dbReference>